<dbReference type="SUPFAM" id="SSF46689">
    <property type="entry name" value="Homeodomain-like"/>
    <property type="match status" value="1"/>
</dbReference>
<keyword evidence="3" id="KW-0804">Transcription</keyword>
<dbReference type="AlphaFoldDB" id="A0A191ZIX3"/>
<dbReference type="PRINTS" id="PR00032">
    <property type="entry name" value="HTHARAC"/>
</dbReference>
<evidence type="ECO:0000256" key="3">
    <source>
        <dbReference type="ARBA" id="ARBA00023163"/>
    </source>
</evidence>
<evidence type="ECO:0000256" key="1">
    <source>
        <dbReference type="ARBA" id="ARBA00023015"/>
    </source>
</evidence>
<dbReference type="Proteomes" id="UP000078596">
    <property type="component" value="Chromosome"/>
</dbReference>
<protein>
    <submittedName>
        <fullName evidence="6">AraC family transcriptional regulator</fullName>
    </submittedName>
</protein>
<feature type="transmembrane region" description="Helical" evidence="4">
    <location>
        <begin position="151"/>
        <end position="172"/>
    </location>
</feature>
<dbReference type="InterPro" id="IPR018062">
    <property type="entry name" value="HTH_AraC-typ_CS"/>
</dbReference>
<dbReference type="EMBL" id="CP016027">
    <property type="protein sequence ID" value="ANJ67797.1"/>
    <property type="molecule type" value="Genomic_DNA"/>
</dbReference>
<dbReference type="SMART" id="SM00342">
    <property type="entry name" value="HTH_ARAC"/>
    <property type="match status" value="1"/>
</dbReference>
<evidence type="ECO:0000259" key="5">
    <source>
        <dbReference type="PROSITE" id="PS01124"/>
    </source>
</evidence>
<keyword evidence="4" id="KW-0812">Transmembrane</keyword>
<dbReference type="KEGG" id="haz:A9404_10775"/>
<dbReference type="InterPro" id="IPR018060">
    <property type="entry name" value="HTH_AraC"/>
</dbReference>
<dbReference type="OrthoDB" id="345413at2"/>
<keyword evidence="2" id="KW-0238">DNA-binding</keyword>
<keyword evidence="7" id="KW-1185">Reference proteome</keyword>
<keyword evidence="4" id="KW-0472">Membrane</keyword>
<keyword evidence="4" id="KW-1133">Transmembrane helix</keyword>
<dbReference type="GO" id="GO:0043565">
    <property type="term" value="F:sequence-specific DNA binding"/>
    <property type="evidence" value="ECO:0007669"/>
    <property type="project" value="InterPro"/>
</dbReference>
<feature type="transmembrane region" description="Helical" evidence="4">
    <location>
        <begin position="184"/>
        <end position="204"/>
    </location>
</feature>
<dbReference type="RefSeq" id="WP_066101380.1">
    <property type="nucleotide sequence ID" value="NZ_CP016027.1"/>
</dbReference>
<dbReference type="InterPro" id="IPR020449">
    <property type="entry name" value="Tscrpt_reg_AraC-type_HTH"/>
</dbReference>
<proteinExistence type="predicted"/>
<dbReference type="InterPro" id="IPR009057">
    <property type="entry name" value="Homeodomain-like_sf"/>
</dbReference>
<dbReference type="GO" id="GO:0003700">
    <property type="term" value="F:DNA-binding transcription factor activity"/>
    <property type="evidence" value="ECO:0007669"/>
    <property type="project" value="InterPro"/>
</dbReference>
<keyword evidence="1" id="KW-0805">Transcription regulation</keyword>
<reference evidence="6 7" key="1">
    <citation type="submission" date="2016-06" db="EMBL/GenBank/DDBJ databases">
        <title>Insight into the functional genes involving in sulfur oxidation in Pearl River water.</title>
        <authorList>
            <person name="Luo J."/>
            <person name="Tan X."/>
            <person name="Lin W."/>
        </authorList>
    </citation>
    <scope>NUCLEOTIDE SEQUENCE [LARGE SCALE GENOMIC DNA]</scope>
    <source>
        <strain evidence="6 7">LS2</strain>
    </source>
</reference>
<organism evidence="6 7">
    <name type="scientific">Halothiobacillus diazotrophicus</name>
    <dbReference type="NCBI Taxonomy" id="1860122"/>
    <lineage>
        <taxon>Bacteria</taxon>
        <taxon>Pseudomonadati</taxon>
        <taxon>Pseudomonadota</taxon>
        <taxon>Gammaproteobacteria</taxon>
        <taxon>Chromatiales</taxon>
        <taxon>Halothiobacillaceae</taxon>
        <taxon>Halothiobacillus</taxon>
    </lineage>
</organism>
<evidence type="ECO:0000256" key="2">
    <source>
        <dbReference type="ARBA" id="ARBA00023125"/>
    </source>
</evidence>
<dbReference type="PANTHER" id="PTHR43280">
    <property type="entry name" value="ARAC-FAMILY TRANSCRIPTIONAL REGULATOR"/>
    <property type="match status" value="1"/>
</dbReference>
<evidence type="ECO:0000313" key="6">
    <source>
        <dbReference type="EMBL" id="ANJ67797.1"/>
    </source>
</evidence>
<dbReference type="Gene3D" id="1.10.10.60">
    <property type="entry name" value="Homeodomain-like"/>
    <property type="match status" value="2"/>
</dbReference>
<evidence type="ECO:0000313" key="7">
    <source>
        <dbReference type="Proteomes" id="UP000078596"/>
    </source>
</evidence>
<dbReference type="STRING" id="1860122.A9404_10775"/>
<dbReference type="Pfam" id="PF12833">
    <property type="entry name" value="HTH_18"/>
    <property type="match status" value="1"/>
</dbReference>
<accession>A0A191ZIX3</accession>
<feature type="domain" description="HTH araC/xylS-type" evidence="5">
    <location>
        <begin position="231"/>
        <end position="337"/>
    </location>
</feature>
<gene>
    <name evidence="6" type="ORF">A9404_10775</name>
</gene>
<sequence>MATTLTALAALLCGYSLFSALALAITHFRRSHYPNHGLPIAMGWLLLFALGGLQVMNFLWLQFDQPWVTSGLYQILLFTVAPAFFLFSQTILRPQPPATSQPLLLGHLVPIALAPWLPSTLALPLAFLIGAGYLLWLGFRLYGLRQARSRFRLELMLLGAVFLIALVVSLLGLKPTLLPGKLFFDLYAIAIGLAFLLVQLALGLRPELPEAVSEVSQAVYAKTTLTQVDCDRSLQGLRDLMDTEQLYTDSSLSLGTLAQQLGLTAHQLSELMNTRLGKGFSRYLREQRVAAAKSLLLTEPTASVLSIGLSVGFSSQSNFYEAFREIEGMTPGQYRKIAGHHPAGR</sequence>
<feature type="transmembrane region" description="Helical" evidence="4">
    <location>
        <begin position="72"/>
        <end position="92"/>
    </location>
</feature>
<feature type="transmembrane region" description="Helical" evidence="4">
    <location>
        <begin position="112"/>
        <end position="139"/>
    </location>
</feature>
<feature type="transmembrane region" description="Helical" evidence="4">
    <location>
        <begin position="40"/>
        <end position="60"/>
    </location>
</feature>
<evidence type="ECO:0000256" key="4">
    <source>
        <dbReference type="SAM" id="Phobius"/>
    </source>
</evidence>
<dbReference type="PANTHER" id="PTHR43280:SF29">
    <property type="entry name" value="ARAC-FAMILY TRANSCRIPTIONAL REGULATOR"/>
    <property type="match status" value="1"/>
</dbReference>
<dbReference type="PROSITE" id="PS00041">
    <property type="entry name" value="HTH_ARAC_FAMILY_1"/>
    <property type="match status" value="1"/>
</dbReference>
<dbReference type="PROSITE" id="PS01124">
    <property type="entry name" value="HTH_ARAC_FAMILY_2"/>
    <property type="match status" value="1"/>
</dbReference>
<name>A0A191ZIX3_9GAMM</name>